<dbReference type="SUPFAM" id="SSF51621">
    <property type="entry name" value="Phosphoenolpyruvate/pyruvate domain"/>
    <property type="match status" value="1"/>
</dbReference>
<keyword evidence="1" id="KW-0479">Metal-binding</keyword>
<dbReference type="GO" id="GO:0005737">
    <property type="term" value="C:cytoplasm"/>
    <property type="evidence" value="ECO:0007669"/>
    <property type="project" value="TreeGrafter"/>
</dbReference>
<organism evidence="4 5">
    <name type="scientific">Lasallia pustulata</name>
    <dbReference type="NCBI Taxonomy" id="136370"/>
    <lineage>
        <taxon>Eukaryota</taxon>
        <taxon>Fungi</taxon>
        <taxon>Dikarya</taxon>
        <taxon>Ascomycota</taxon>
        <taxon>Pezizomycotina</taxon>
        <taxon>Lecanoromycetes</taxon>
        <taxon>OSLEUM clade</taxon>
        <taxon>Umbilicariomycetidae</taxon>
        <taxon>Umbilicariales</taxon>
        <taxon>Umbilicariaceae</taxon>
        <taxon>Lasallia</taxon>
    </lineage>
</organism>
<proteinExistence type="predicted"/>
<dbReference type="PANTHER" id="PTHR30502:SF8">
    <property type="entry name" value="SYNTHASE, PUTATIVE-RELATED"/>
    <property type="match status" value="1"/>
</dbReference>
<protein>
    <submittedName>
        <fullName evidence="4">Aldolase citrate lyase family protein</fullName>
    </submittedName>
</protein>
<evidence type="ECO:0000313" key="4">
    <source>
        <dbReference type="EMBL" id="SLM36603.1"/>
    </source>
</evidence>
<accession>A0A1W5D0E0</accession>
<keyword evidence="5" id="KW-1185">Reference proteome</keyword>
<dbReference type="GO" id="GO:0046872">
    <property type="term" value="F:metal ion binding"/>
    <property type="evidence" value="ECO:0007669"/>
    <property type="project" value="UniProtKB-KW"/>
</dbReference>
<sequence>MSTASAAAVGMQAYRAPSLFQPHRARQALRDAHEGKITPLLGLFLAIPSVAMVRLVAPFGFDMVWIDVEHSACNVETMTSMVHEISFLSEGKTIPLVRIAGHDHAAIGHALDAGASIVLPQVDTVEQAKHIVSAAKFGRRGTRSAPPFRLLPGLTDMPFDPSQSIHGNLNDQAAIIIQIESLEGINNLDAILTECPEIDAVFLGMLDCRVSMGMGSGSMMGEEPEWLEAVATYEAALDKHDKPRSGIVYGPAMRHLHKEKSLMFVSADAFALMGMVGELAEARSIFPKLESKKVKVSENEETA</sequence>
<dbReference type="EMBL" id="FWEW01001153">
    <property type="protein sequence ID" value="SLM36603.1"/>
    <property type="molecule type" value="Genomic_DNA"/>
</dbReference>
<keyword evidence="2 4" id="KW-0456">Lyase</keyword>
<dbReference type="AlphaFoldDB" id="A0A1W5D0E0"/>
<dbReference type="InterPro" id="IPR005000">
    <property type="entry name" value="Aldolase/citrate-lyase_domain"/>
</dbReference>
<dbReference type="GO" id="GO:0016832">
    <property type="term" value="F:aldehyde-lyase activity"/>
    <property type="evidence" value="ECO:0007669"/>
    <property type="project" value="TreeGrafter"/>
</dbReference>
<dbReference type="InterPro" id="IPR015813">
    <property type="entry name" value="Pyrv/PenolPyrv_kinase-like_dom"/>
</dbReference>
<dbReference type="InterPro" id="IPR040442">
    <property type="entry name" value="Pyrv_kinase-like_dom_sf"/>
</dbReference>
<dbReference type="InterPro" id="IPR050251">
    <property type="entry name" value="HpcH-HpaI_aldolase"/>
</dbReference>
<dbReference type="Pfam" id="PF03328">
    <property type="entry name" value="HpcH_HpaI"/>
    <property type="match status" value="1"/>
</dbReference>
<evidence type="ECO:0000313" key="5">
    <source>
        <dbReference type="Proteomes" id="UP000192927"/>
    </source>
</evidence>
<reference evidence="5" key="1">
    <citation type="submission" date="2017-03" db="EMBL/GenBank/DDBJ databases">
        <authorList>
            <person name="Sharma R."/>
            <person name="Thines M."/>
        </authorList>
    </citation>
    <scope>NUCLEOTIDE SEQUENCE [LARGE SCALE GENOMIC DNA]</scope>
</reference>
<evidence type="ECO:0000259" key="3">
    <source>
        <dbReference type="Pfam" id="PF03328"/>
    </source>
</evidence>
<evidence type="ECO:0000256" key="1">
    <source>
        <dbReference type="ARBA" id="ARBA00022723"/>
    </source>
</evidence>
<name>A0A1W5D0E0_9LECA</name>
<evidence type="ECO:0000256" key="2">
    <source>
        <dbReference type="ARBA" id="ARBA00023239"/>
    </source>
</evidence>
<dbReference type="Proteomes" id="UP000192927">
    <property type="component" value="Unassembled WGS sequence"/>
</dbReference>
<dbReference type="Gene3D" id="3.20.20.60">
    <property type="entry name" value="Phosphoenolpyruvate-binding domains"/>
    <property type="match status" value="1"/>
</dbReference>
<dbReference type="PANTHER" id="PTHR30502">
    <property type="entry name" value="2-KETO-3-DEOXY-L-RHAMNONATE ALDOLASE"/>
    <property type="match status" value="1"/>
</dbReference>
<feature type="domain" description="HpcH/HpaI aldolase/citrate lyase" evidence="3">
    <location>
        <begin position="41"/>
        <end position="216"/>
    </location>
</feature>